<feature type="transmembrane region" description="Helical" evidence="7">
    <location>
        <begin position="131"/>
        <end position="156"/>
    </location>
</feature>
<feature type="chain" id="PRO_5045576011" evidence="8">
    <location>
        <begin position="23"/>
        <end position="506"/>
    </location>
</feature>
<feature type="domain" description="Major facilitator superfamily (MFS) profile" evidence="9">
    <location>
        <begin position="6"/>
        <end position="482"/>
    </location>
</feature>
<feature type="transmembrane region" description="Helical" evidence="7">
    <location>
        <begin position="162"/>
        <end position="181"/>
    </location>
</feature>
<evidence type="ECO:0000256" key="2">
    <source>
        <dbReference type="ARBA" id="ARBA00022692"/>
    </source>
</evidence>
<feature type="transmembrane region" description="Helical" evidence="7">
    <location>
        <begin position="193"/>
        <end position="211"/>
    </location>
</feature>
<keyword evidence="11" id="KW-1185">Reference proteome</keyword>
<evidence type="ECO:0000256" key="5">
    <source>
        <dbReference type="ARBA" id="ARBA00023251"/>
    </source>
</evidence>
<comment type="caution">
    <text evidence="10">The sequence shown here is derived from an EMBL/GenBank/DDBJ whole genome shotgun (WGS) entry which is preliminary data.</text>
</comment>
<keyword evidence="3 7" id="KW-1133">Transmembrane helix</keyword>
<dbReference type="InterPro" id="IPR020846">
    <property type="entry name" value="MFS_dom"/>
</dbReference>
<evidence type="ECO:0000313" key="10">
    <source>
        <dbReference type="EMBL" id="MFD1657506.1"/>
    </source>
</evidence>
<accession>A0ABW4ILX3</accession>
<dbReference type="InterPro" id="IPR036259">
    <property type="entry name" value="MFS_trans_sf"/>
</dbReference>
<dbReference type="PANTHER" id="PTHR42718">
    <property type="entry name" value="MAJOR FACILITATOR SUPERFAMILY MULTIDRUG TRANSPORTER MFSC"/>
    <property type="match status" value="1"/>
</dbReference>
<keyword evidence="5" id="KW-0046">Antibiotic resistance</keyword>
<feature type="transmembrane region" description="Helical" evidence="7">
    <location>
        <begin position="392"/>
        <end position="413"/>
    </location>
</feature>
<evidence type="ECO:0000259" key="9">
    <source>
        <dbReference type="PROSITE" id="PS50850"/>
    </source>
</evidence>
<dbReference type="PRINTS" id="PR01036">
    <property type="entry name" value="TCRTETB"/>
</dbReference>
<reference evidence="11" key="1">
    <citation type="journal article" date="2019" name="Int. J. Syst. Evol. Microbiol.">
        <title>The Global Catalogue of Microorganisms (GCM) 10K type strain sequencing project: providing services to taxonomists for standard genome sequencing and annotation.</title>
        <authorList>
            <consortium name="The Broad Institute Genomics Platform"/>
            <consortium name="The Broad Institute Genome Sequencing Center for Infectious Disease"/>
            <person name="Wu L."/>
            <person name="Ma J."/>
        </authorList>
    </citation>
    <scope>NUCLEOTIDE SEQUENCE [LARGE SCALE GENOMIC DNA]</scope>
    <source>
        <strain evidence="11">CGMCC 1.12470</strain>
    </source>
</reference>
<proteinExistence type="predicted"/>
<feature type="signal peptide" evidence="8">
    <location>
        <begin position="1"/>
        <end position="22"/>
    </location>
</feature>
<feature type="transmembrane region" description="Helical" evidence="7">
    <location>
        <begin position="223"/>
        <end position="242"/>
    </location>
</feature>
<feature type="transmembrane region" description="Helical" evidence="7">
    <location>
        <begin position="263"/>
        <end position="286"/>
    </location>
</feature>
<keyword evidence="4 7" id="KW-0472">Membrane</keyword>
<feature type="transmembrane region" description="Helical" evidence="7">
    <location>
        <begin position="292"/>
        <end position="312"/>
    </location>
</feature>
<feature type="region of interest" description="Disordered" evidence="6">
    <location>
        <begin position="485"/>
        <end position="506"/>
    </location>
</feature>
<feature type="transmembrane region" description="Helical" evidence="7">
    <location>
        <begin position="43"/>
        <end position="60"/>
    </location>
</feature>
<feature type="transmembrane region" description="Helical" evidence="7">
    <location>
        <begin position="324"/>
        <end position="343"/>
    </location>
</feature>
<evidence type="ECO:0000256" key="8">
    <source>
        <dbReference type="SAM" id="SignalP"/>
    </source>
</evidence>
<evidence type="ECO:0000256" key="6">
    <source>
        <dbReference type="SAM" id="MobiDB-lite"/>
    </source>
</evidence>
<dbReference type="Pfam" id="PF07690">
    <property type="entry name" value="MFS_1"/>
    <property type="match status" value="1"/>
</dbReference>
<dbReference type="PANTHER" id="PTHR42718:SF42">
    <property type="entry name" value="EXPORT PROTEIN"/>
    <property type="match status" value="1"/>
</dbReference>
<dbReference type="EMBL" id="JBHUDX010000011">
    <property type="protein sequence ID" value="MFD1657506.1"/>
    <property type="molecule type" value="Genomic_DNA"/>
</dbReference>
<sequence>MRQGAVLAITCLALATVVAAMASLNVALPDIARHTHADQTQQSWIIDAYSLVFASMLLPAGALGDRFGRRRALVVGLVVYGAGSALAALTSDPNMLIALRAVLGVGAALIMPATLSTITSSFPRAQRARAVSIWAAVAGASGVLGLLASGLLLEWWSWPSVFWFNVVLASVALAGTAVFVPESADARPAPLDVTGALLAAAGIAGLVYAVIEAPVNGWSDPVTLGGIALGLLVLAGFVAYELRRRHPLLDPRIFRNRRFAAGSLSIALQFFALFGFMFVVMQYLQLVRGDSALTAALSLLAMPIGMIPASRLSPLLTTRLGVRGPWVAGLLMLAAGLAVLARLDGASPYGQIAAGLIPLGAGLGLAMPPATTAITDALPKELQNVGSAVNDLARELGGALGIAVLGSILTAVYRDNLHMTHVPSRVAEAAHSSLAGAAAVGGPVLRQAQDAFVTGLHAALFGGAITAGATAVAVAILLGRRRTPADKAARRAPADPMTHSGRERTP</sequence>
<feature type="transmembrane region" description="Helical" evidence="7">
    <location>
        <begin position="72"/>
        <end position="91"/>
    </location>
</feature>
<dbReference type="Gene3D" id="1.20.1250.20">
    <property type="entry name" value="MFS general substrate transporter like domains"/>
    <property type="match status" value="1"/>
</dbReference>
<dbReference type="PROSITE" id="PS50850">
    <property type="entry name" value="MFS"/>
    <property type="match status" value="1"/>
</dbReference>
<name>A0ABW4ILX3_9ACTN</name>
<dbReference type="Proteomes" id="UP001597261">
    <property type="component" value="Unassembled WGS sequence"/>
</dbReference>
<evidence type="ECO:0000256" key="1">
    <source>
        <dbReference type="ARBA" id="ARBA00004651"/>
    </source>
</evidence>
<feature type="transmembrane region" description="Helical" evidence="7">
    <location>
        <begin position="456"/>
        <end position="478"/>
    </location>
</feature>
<keyword evidence="8" id="KW-0732">Signal</keyword>
<protein>
    <submittedName>
        <fullName evidence="10">MFS transporter</fullName>
    </submittedName>
</protein>
<dbReference type="CDD" id="cd17321">
    <property type="entry name" value="MFS_MMR_MDR_like"/>
    <property type="match status" value="1"/>
</dbReference>
<feature type="transmembrane region" description="Helical" evidence="7">
    <location>
        <begin position="97"/>
        <end position="119"/>
    </location>
</feature>
<evidence type="ECO:0000256" key="7">
    <source>
        <dbReference type="SAM" id="Phobius"/>
    </source>
</evidence>
<evidence type="ECO:0000256" key="3">
    <source>
        <dbReference type="ARBA" id="ARBA00022989"/>
    </source>
</evidence>
<dbReference type="InterPro" id="IPR011701">
    <property type="entry name" value="MFS"/>
</dbReference>
<evidence type="ECO:0000256" key="4">
    <source>
        <dbReference type="ARBA" id="ARBA00023136"/>
    </source>
</evidence>
<feature type="transmembrane region" description="Helical" evidence="7">
    <location>
        <begin position="349"/>
        <end position="371"/>
    </location>
</feature>
<organism evidence="10 11">
    <name type="scientific">Streptomyces caeni</name>
    <dbReference type="NCBI Taxonomy" id="2307231"/>
    <lineage>
        <taxon>Bacteria</taxon>
        <taxon>Bacillati</taxon>
        <taxon>Actinomycetota</taxon>
        <taxon>Actinomycetes</taxon>
        <taxon>Kitasatosporales</taxon>
        <taxon>Streptomycetaceae</taxon>
        <taxon>Streptomyces</taxon>
    </lineage>
</organism>
<comment type="subcellular location">
    <subcellularLocation>
        <location evidence="1">Cell membrane</location>
        <topology evidence="1">Multi-pass membrane protein</topology>
    </subcellularLocation>
</comment>
<dbReference type="RefSeq" id="WP_381078734.1">
    <property type="nucleotide sequence ID" value="NZ_JBHUDX010000011.1"/>
</dbReference>
<dbReference type="SUPFAM" id="SSF103473">
    <property type="entry name" value="MFS general substrate transporter"/>
    <property type="match status" value="1"/>
</dbReference>
<gene>
    <name evidence="10" type="ORF">ACFSL4_04485</name>
</gene>
<evidence type="ECO:0000313" key="11">
    <source>
        <dbReference type="Proteomes" id="UP001597261"/>
    </source>
</evidence>
<keyword evidence="2 7" id="KW-0812">Transmembrane</keyword>